<dbReference type="EMBL" id="VSSQ01032876">
    <property type="protein sequence ID" value="MPM84280.1"/>
    <property type="molecule type" value="Genomic_DNA"/>
</dbReference>
<name>A0A645D468_9ZZZZ</name>
<dbReference type="AlphaFoldDB" id="A0A645D468"/>
<evidence type="ECO:0000313" key="1">
    <source>
        <dbReference type="EMBL" id="MPM84280.1"/>
    </source>
</evidence>
<organism evidence="1">
    <name type="scientific">bioreactor metagenome</name>
    <dbReference type="NCBI Taxonomy" id="1076179"/>
    <lineage>
        <taxon>unclassified sequences</taxon>
        <taxon>metagenomes</taxon>
        <taxon>ecological metagenomes</taxon>
    </lineage>
</organism>
<sequence length="68" mass="8027">MLEDYVDDETMNNMVTPKNKTIVNKSKVVRMNKHTIEGKEKKAFDKEIENNKGFEFFEKLGEKFLQAK</sequence>
<gene>
    <name evidence="1" type="ORF">SDC9_131351</name>
</gene>
<protein>
    <submittedName>
        <fullName evidence="1">Uncharacterized protein</fullName>
    </submittedName>
</protein>
<comment type="caution">
    <text evidence="1">The sequence shown here is derived from an EMBL/GenBank/DDBJ whole genome shotgun (WGS) entry which is preliminary data.</text>
</comment>
<accession>A0A645D468</accession>
<reference evidence="1" key="1">
    <citation type="submission" date="2019-08" db="EMBL/GenBank/DDBJ databases">
        <authorList>
            <person name="Kucharzyk K."/>
            <person name="Murdoch R.W."/>
            <person name="Higgins S."/>
            <person name="Loffler F."/>
        </authorList>
    </citation>
    <scope>NUCLEOTIDE SEQUENCE</scope>
</reference>
<proteinExistence type="predicted"/>